<evidence type="ECO:0000313" key="2">
    <source>
        <dbReference type="Proteomes" id="UP001196413"/>
    </source>
</evidence>
<protein>
    <submittedName>
        <fullName evidence="1">Uncharacterized protein</fullName>
    </submittedName>
</protein>
<keyword evidence="2" id="KW-1185">Reference proteome</keyword>
<reference evidence="1" key="1">
    <citation type="submission" date="2021-06" db="EMBL/GenBank/DDBJ databases">
        <title>Parelaphostrongylus tenuis whole genome reference sequence.</title>
        <authorList>
            <person name="Garwood T.J."/>
            <person name="Larsen P.A."/>
            <person name="Fountain-Jones N.M."/>
            <person name="Garbe J.R."/>
            <person name="Macchietto M.G."/>
            <person name="Kania S.A."/>
            <person name="Gerhold R.W."/>
            <person name="Richards J.E."/>
            <person name="Wolf T.M."/>
        </authorList>
    </citation>
    <scope>NUCLEOTIDE SEQUENCE</scope>
    <source>
        <strain evidence="1">MNPRO001-30</strain>
        <tissue evidence="1">Meninges</tissue>
    </source>
</reference>
<accession>A0AAD5R3M2</accession>
<evidence type="ECO:0000313" key="1">
    <source>
        <dbReference type="EMBL" id="KAJ1368778.1"/>
    </source>
</evidence>
<gene>
    <name evidence="1" type="ORF">KIN20_030054</name>
</gene>
<dbReference type="EMBL" id="JAHQIW010006301">
    <property type="protein sequence ID" value="KAJ1368778.1"/>
    <property type="molecule type" value="Genomic_DNA"/>
</dbReference>
<name>A0AAD5R3M2_PARTN</name>
<dbReference type="Proteomes" id="UP001196413">
    <property type="component" value="Unassembled WGS sequence"/>
</dbReference>
<comment type="caution">
    <text evidence="1">The sequence shown here is derived from an EMBL/GenBank/DDBJ whole genome shotgun (WGS) entry which is preliminary data.</text>
</comment>
<sequence length="61" mass="7125">MSGSHSEATLGFFVNCVIDRMWDIDPNWQPPAVFRQWVMSWANVFEIRQFGNGMFPSFHTT</sequence>
<proteinExistence type="predicted"/>
<dbReference type="AlphaFoldDB" id="A0AAD5R3M2"/>
<organism evidence="1 2">
    <name type="scientific">Parelaphostrongylus tenuis</name>
    <name type="common">Meningeal worm</name>
    <dbReference type="NCBI Taxonomy" id="148309"/>
    <lineage>
        <taxon>Eukaryota</taxon>
        <taxon>Metazoa</taxon>
        <taxon>Ecdysozoa</taxon>
        <taxon>Nematoda</taxon>
        <taxon>Chromadorea</taxon>
        <taxon>Rhabditida</taxon>
        <taxon>Rhabditina</taxon>
        <taxon>Rhabditomorpha</taxon>
        <taxon>Strongyloidea</taxon>
        <taxon>Metastrongylidae</taxon>
        <taxon>Parelaphostrongylus</taxon>
    </lineage>
</organism>